<evidence type="ECO:0000256" key="1">
    <source>
        <dbReference type="ARBA" id="ARBA00022676"/>
    </source>
</evidence>
<name>A0A368HJ09_9GAMM</name>
<accession>A0A368HJ09</accession>
<evidence type="ECO:0000313" key="4">
    <source>
        <dbReference type="Proteomes" id="UP000253250"/>
    </source>
</evidence>
<dbReference type="GO" id="GO:0005829">
    <property type="term" value="C:cytosol"/>
    <property type="evidence" value="ECO:0007669"/>
    <property type="project" value="TreeGrafter"/>
</dbReference>
<dbReference type="Pfam" id="PF01075">
    <property type="entry name" value="Glyco_transf_9"/>
    <property type="match status" value="1"/>
</dbReference>
<organism evidence="3 4">
    <name type="scientific">Acidiferrobacter thiooxydans</name>
    <dbReference type="NCBI Taxonomy" id="163359"/>
    <lineage>
        <taxon>Bacteria</taxon>
        <taxon>Pseudomonadati</taxon>
        <taxon>Pseudomonadota</taxon>
        <taxon>Gammaproteobacteria</taxon>
        <taxon>Acidiferrobacterales</taxon>
        <taxon>Acidiferrobacteraceae</taxon>
        <taxon>Acidiferrobacter</taxon>
    </lineage>
</organism>
<dbReference type="PANTHER" id="PTHR30160">
    <property type="entry name" value="TETRAACYLDISACCHARIDE 4'-KINASE-RELATED"/>
    <property type="match status" value="1"/>
</dbReference>
<dbReference type="EMBL" id="PSYR01000001">
    <property type="protein sequence ID" value="RCN58270.1"/>
    <property type="molecule type" value="Genomic_DNA"/>
</dbReference>
<dbReference type="OrthoDB" id="9781892at2"/>
<sequence>MSKRNSKTPTRLIIGAFAATQFLARRASPHRVNRILVSLYYEGLGDVILLTPLIANLRKLYPGASIVLTIPPAYAPLYAKHPYGLTAIPYDRRDPTTFFALRDSGPYDLAVVPFENRQAWLARAAGARWVRGFEGDKWHYRLPVDELVPYPPKIEPVSDMWARLAGGDGSAVYDPADWPAPPLGQPLTHDGSFAVLHLAASSPVRDWEPDRWRAIADWLTRRGLTVILTTGPGQGHIAEAVDPEKRHVQYRGTLGLADLWNLLAEARLLIVPDTGIAHLAKLTRTPTVVLFGQCDPAFYDPGRFWQGMAYQALLVPDISCRDQPWYLRRRGVLAGLRRCMRGADECINDRRCMRDLTPGLVLDAAQKVLDQAARACVGP</sequence>
<dbReference type="Proteomes" id="UP000253250">
    <property type="component" value="Unassembled WGS sequence"/>
</dbReference>
<dbReference type="GO" id="GO:0008713">
    <property type="term" value="F:ADP-heptose-lipopolysaccharide heptosyltransferase activity"/>
    <property type="evidence" value="ECO:0007669"/>
    <property type="project" value="TreeGrafter"/>
</dbReference>
<dbReference type="PANTHER" id="PTHR30160:SF1">
    <property type="entry name" value="LIPOPOLYSACCHARIDE 1,2-N-ACETYLGLUCOSAMINETRANSFERASE-RELATED"/>
    <property type="match status" value="1"/>
</dbReference>
<dbReference type="SUPFAM" id="SSF53756">
    <property type="entry name" value="UDP-Glycosyltransferase/glycogen phosphorylase"/>
    <property type="match status" value="1"/>
</dbReference>
<dbReference type="GO" id="GO:0009244">
    <property type="term" value="P:lipopolysaccharide core region biosynthetic process"/>
    <property type="evidence" value="ECO:0007669"/>
    <property type="project" value="TreeGrafter"/>
</dbReference>
<keyword evidence="2 3" id="KW-0808">Transferase</keyword>
<evidence type="ECO:0000313" key="3">
    <source>
        <dbReference type="EMBL" id="RCN58270.1"/>
    </source>
</evidence>
<protein>
    <submittedName>
        <fullName evidence="3">Heptosyltransferase</fullName>
    </submittedName>
</protein>
<proteinExistence type="predicted"/>
<dbReference type="RefSeq" id="WP_114282087.1">
    <property type="nucleotide sequence ID" value="NZ_PSYR01000001.1"/>
</dbReference>
<comment type="caution">
    <text evidence="3">The sequence shown here is derived from an EMBL/GenBank/DDBJ whole genome shotgun (WGS) entry which is preliminary data.</text>
</comment>
<dbReference type="InterPro" id="IPR051199">
    <property type="entry name" value="LPS_LOS_Heptosyltrfase"/>
</dbReference>
<dbReference type="CDD" id="cd03789">
    <property type="entry name" value="GT9_LPS_heptosyltransferase"/>
    <property type="match status" value="1"/>
</dbReference>
<reference evidence="3 4" key="1">
    <citation type="submission" date="2018-02" db="EMBL/GenBank/DDBJ databases">
        <title>Insights into the biology of acidophilic members of the Acidiferrobacteraceae family derived from comparative genomic analyses.</title>
        <authorList>
            <person name="Issotta F."/>
            <person name="Thyssen C."/>
            <person name="Mena C."/>
            <person name="Moya A."/>
            <person name="Bellenberg S."/>
            <person name="Sproer C."/>
            <person name="Covarrubias P.C."/>
            <person name="Sand W."/>
            <person name="Quatrini R."/>
            <person name="Vera M."/>
        </authorList>
    </citation>
    <scope>NUCLEOTIDE SEQUENCE [LARGE SCALE GENOMIC DNA]</scope>
    <source>
        <strain evidence="4">m-1</strain>
    </source>
</reference>
<keyword evidence="4" id="KW-1185">Reference proteome</keyword>
<keyword evidence="1" id="KW-0328">Glycosyltransferase</keyword>
<dbReference type="AlphaFoldDB" id="A0A368HJ09"/>
<evidence type="ECO:0000256" key="2">
    <source>
        <dbReference type="ARBA" id="ARBA00022679"/>
    </source>
</evidence>
<dbReference type="Gene3D" id="3.40.50.2000">
    <property type="entry name" value="Glycogen Phosphorylase B"/>
    <property type="match status" value="2"/>
</dbReference>
<gene>
    <name evidence="3" type="ORF">C4900_00240</name>
</gene>
<dbReference type="InterPro" id="IPR002201">
    <property type="entry name" value="Glyco_trans_9"/>
</dbReference>